<protein>
    <submittedName>
        <fullName evidence="1">Uncharacterized protein</fullName>
    </submittedName>
</protein>
<dbReference type="EMBL" id="VIBQ01000057">
    <property type="protein sequence ID" value="KAB8532538.1"/>
    <property type="molecule type" value="Genomic_DNA"/>
</dbReference>
<reference evidence="1 2" key="1">
    <citation type="submission" date="2019-06" db="EMBL/GenBank/DDBJ databases">
        <title>A chromosomal-level reference genome of Carpinus fangiana (Coryloideae, Betulaceae).</title>
        <authorList>
            <person name="Yang X."/>
            <person name="Wang Z."/>
            <person name="Zhang L."/>
            <person name="Hao G."/>
            <person name="Liu J."/>
            <person name="Yang Y."/>
        </authorList>
    </citation>
    <scope>NUCLEOTIDE SEQUENCE [LARGE SCALE GENOMIC DNA]</scope>
    <source>
        <strain evidence="1">Cfa_2016G</strain>
        <tissue evidence="1">Leaf</tissue>
    </source>
</reference>
<keyword evidence="2" id="KW-1185">Reference proteome</keyword>
<organism evidence="1 2">
    <name type="scientific">Carpinus fangiana</name>
    <dbReference type="NCBI Taxonomy" id="176857"/>
    <lineage>
        <taxon>Eukaryota</taxon>
        <taxon>Viridiplantae</taxon>
        <taxon>Streptophyta</taxon>
        <taxon>Embryophyta</taxon>
        <taxon>Tracheophyta</taxon>
        <taxon>Spermatophyta</taxon>
        <taxon>Magnoliopsida</taxon>
        <taxon>eudicotyledons</taxon>
        <taxon>Gunneridae</taxon>
        <taxon>Pentapetalae</taxon>
        <taxon>rosids</taxon>
        <taxon>fabids</taxon>
        <taxon>Fagales</taxon>
        <taxon>Betulaceae</taxon>
        <taxon>Carpinus</taxon>
    </lineage>
</organism>
<comment type="caution">
    <text evidence="1">The sequence shown here is derived from an EMBL/GenBank/DDBJ whole genome shotgun (WGS) entry which is preliminary data.</text>
</comment>
<proteinExistence type="predicted"/>
<name>A0A5N6L197_9ROSI</name>
<dbReference type="Proteomes" id="UP000327013">
    <property type="component" value="Unassembled WGS sequence"/>
</dbReference>
<sequence>MATHRVDRKIHCKSKMPQKNFGLLCMASTIALLHFAIAISPADEESMVKRQTIPLPSKINIGVRTEIDDSNYWQAWTNGIDPCHSTSGNIAPASDNPCGVRFQVPEFDQQLTFNGCGGDDLWLTENGIERVATCYSSTGNVGCATANPLFKGMFQCAPDF</sequence>
<accession>A0A5N6L197</accession>
<gene>
    <name evidence="1" type="ORF">FH972_025483</name>
</gene>
<dbReference type="OrthoDB" id="5359219at2759"/>
<evidence type="ECO:0000313" key="2">
    <source>
        <dbReference type="Proteomes" id="UP000327013"/>
    </source>
</evidence>
<dbReference type="AlphaFoldDB" id="A0A5N6L197"/>
<evidence type="ECO:0000313" key="1">
    <source>
        <dbReference type="EMBL" id="KAB8532538.1"/>
    </source>
</evidence>